<dbReference type="SUPFAM" id="SSF53649">
    <property type="entry name" value="Alkaline phosphatase-like"/>
    <property type="match status" value="1"/>
</dbReference>
<dbReference type="InterPro" id="IPR017850">
    <property type="entry name" value="Alkaline_phosphatase_core_sf"/>
</dbReference>
<feature type="signal peptide" evidence="1">
    <location>
        <begin position="1"/>
        <end position="19"/>
    </location>
</feature>
<dbReference type="Gene3D" id="3.40.720.10">
    <property type="entry name" value="Alkaline Phosphatase, subunit A"/>
    <property type="match status" value="1"/>
</dbReference>
<dbReference type="Pfam" id="PF01676">
    <property type="entry name" value="Metalloenzyme"/>
    <property type="match status" value="1"/>
</dbReference>
<protein>
    <submittedName>
        <fullName evidence="3">Alkaline phosphatase family protein</fullName>
    </submittedName>
</protein>
<sequence>MKLWCTIFLLLLVCISSLAQELNTRNVIIITLDGYRWQELFYGADDKILYAEKYVSDTSVISSFGRGEEAERREDLMPFFWNVIAKQGQLYGNRKFGNKVNCSNHHLLSYPGYSEMFVGFADKRVSSNKEIVNPNPTVFEFISQHKDEYNKRIAAFATWGTFPYILREAQAQFHINAGDDIAKGSISTVEKEINELKKGKKREDKHTFYYALEYLKRERPRIVFIGFDETDAYAHEGRYDEYLKAAHRADEMIRTLWDYLQSDPYYRDKTTLLITTDHGRGKGKNIWKNHRLLARGSRHIWFAALGPDTPSFGEMKFASKYYQKQLASTIASFIGLRYKPVKQAGEVVQTMIAVPDHIPTNDKSSIKASLK</sequence>
<feature type="chain" id="PRO_5045723125" evidence="1">
    <location>
        <begin position="20"/>
        <end position="371"/>
    </location>
</feature>
<proteinExistence type="predicted"/>
<feature type="domain" description="Metalloenzyme" evidence="2">
    <location>
        <begin position="200"/>
        <end position="279"/>
    </location>
</feature>
<organism evidence="3 4">
    <name type="scientific">Chryseosolibacter indicus</name>
    <dbReference type="NCBI Taxonomy" id="2782351"/>
    <lineage>
        <taxon>Bacteria</taxon>
        <taxon>Pseudomonadati</taxon>
        <taxon>Bacteroidota</taxon>
        <taxon>Cytophagia</taxon>
        <taxon>Cytophagales</taxon>
        <taxon>Chryseotaleaceae</taxon>
        <taxon>Chryseosolibacter</taxon>
    </lineage>
</organism>
<evidence type="ECO:0000259" key="2">
    <source>
        <dbReference type="Pfam" id="PF01676"/>
    </source>
</evidence>
<name>A0ABS5VUR4_9BACT</name>
<evidence type="ECO:0000313" key="3">
    <source>
        <dbReference type="EMBL" id="MBT1704783.1"/>
    </source>
</evidence>
<accession>A0ABS5VUR4</accession>
<comment type="caution">
    <text evidence="3">The sequence shown here is derived from an EMBL/GenBank/DDBJ whole genome shotgun (WGS) entry which is preliminary data.</text>
</comment>
<dbReference type="RefSeq" id="WP_254154743.1">
    <property type="nucleotide sequence ID" value="NZ_JAHESD010000039.1"/>
</dbReference>
<evidence type="ECO:0000256" key="1">
    <source>
        <dbReference type="SAM" id="SignalP"/>
    </source>
</evidence>
<dbReference type="Proteomes" id="UP000772618">
    <property type="component" value="Unassembled WGS sequence"/>
</dbReference>
<reference evidence="3 4" key="1">
    <citation type="submission" date="2021-05" db="EMBL/GenBank/DDBJ databases">
        <title>A Polyphasic approach of four new species of the genus Ohtaekwangia: Ohtaekwangia histidinii sp. nov., Ohtaekwangia cretensis sp. nov., Ohtaekwangia indiensis sp. nov., Ohtaekwangia reichenbachii sp. nov. from diverse environment.</title>
        <authorList>
            <person name="Octaviana S."/>
        </authorList>
    </citation>
    <scope>NUCLEOTIDE SEQUENCE [LARGE SCALE GENOMIC DNA]</scope>
    <source>
        <strain evidence="3 4">PWU20</strain>
    </source>
</reference>
<dbReference type="EMBL" id="JAHESD010000039">
    <property type="protein sequence ID" value="MBT1704783.1"/>
    <property type="molecule type" value="Genomic_DNA"/>
</dbReference>
<evidence type="ECO:0000313" key="4">
    <source>
        <dbReference type="Proteomes" id="UP000772618"/>
    </source>
</evidence>
<dbReference type="InterPro" id="IPR006124">
    <property type="entry name" value="Metalloenzyme"/>
</dbReference>
<keyword evidence="1" id="KW-0732">Signal</keyword>
<gene>
    <name evidence="3" type="ORF">KK060_15920</name>
</gene>
<keyword evidence="4" id="KW-1185">Reference proteome</keyword>